<dbReference type="InterPro" id="IPR027705">
    <property type="entry name" value="Flotillin_fam"/>
</dbReference>
<reference evidence="6 7" key="1">
    <citation type="submission" date="2018-06" db="EMBL/GenBank/DDBJ databases">
        <authorList>
            <consortium name="Pathogen Informatics"/>
            <person name="Doyle S."/>
        </authorList>
    </citation>
    <scope>NUCLEOTIDE SEQUENCE [LARGE SCALE GENOMIC DNA]</scope>
    <source>
        <strain evidence="6 7">NCTC12112</strain>
    </source>
</reference>
<dbReference type="SUPFAM" id="SSF117892">
    <property type="entry name" value="Band 7/SPFH domain"/>
    <property type="match status" value="1"/>
</dbReference>
<dbReference type="GO" id="GO:0002020">
    <property type="term" value="F:protease binding"/>
    <property type="evidence" value="ECO:0007669"/>
    <property type="project" value="TreeGrafter"/>
</dbReference>
<dbReference type="Proteomes" id="UP000249008">
    <property type="component" value="Chromosome 1"/>
</dbReference>
<sequence length="507" mass="55582">MFLGLGVSLIIFLGVILIGGAVLIYRKCPNDVILVKYGLGGNKIITSNGTFILPIVQGCKKLNLKPMNIDIDLREDSNVVSNDKIRVVVEADATFAISSSPEERIIASHRLLSFNDNEICALAKEILTGQTRTIISEMEFEDLLQDRVLLMTKVSENAEKELSKLGLDLINYNIKMIKDMDGITEMLGKKASALATSDAQIAVAEQQRKSDVGVAEANAQRDIAVTEQDKIRQIQVSKTKAVITEETIKAELIQTNATQNKMAEEKRMESESQKAQNLYRIETEKSINLKELDKEKEIKLQEESLKQEIADKSKETVKKQAEVALETQRAKEIVETKVYNEKLEIEKITELKLKKLEADNQLEIAKIKADAILIEARAEADKLKALAEADAIKVALPIEKKAEAEKKLLEVYGQSGIMGLKLIEILPQLAKAQADAVANIDINSLNIIAGDGGSGSTDGSNGAGNQIAGIVTDITRAIPAFKMANDIAKSINMPELSITGDNSKKEK</sequence>
<accession>A0AAX1TLL6</accession>
<organism evidence="6 7">
    <name type="scientific">Fusobacterium ulcerans</name>
    <dbReference type="NCBI Taxonomy" id="861"/>
    <lineage>
        <taxon>Bacteria</taxon>
        <taxon>Fusobacteriati</taxon>
        <taxon>Fusobacteriota</taxon>
        <taxon>Fusobacteriia</taxon>
        <taxon>Fusobacteriales</taxon>
        <taxon>Fusobacteriaceae</taxon>
        <taxon>Fusobacterium</taxon>
    </lineage>
</organism>
<feature type="transmembrane region" description="Helical" evidence="4">
    <location>
        <begin position="6"/>
        <end position="25"/>
    </location>
</feature>
<proteinExistence type="inferred from homology"/>
<dbReference type="EMBL" id="LS483487">
    <property type="protein sequence ID" value="SQI99334.1"/>
    <property type="molecule type" value="Genomic_DNA"/>
</dbReference>
<dbReference type="KEGG" id="ful:C4N20_07480"/>
<evidence type="ECO:0000313" key="6">
    <source>
        <dbReference type="EMBL" id="SQI99334.1"/>
    </source>
</evidence>
<gene>
    <name evidence="6" type="primary">yqiK</name>
    <name evidence="6" type="ORF">NCTC12112_00043</name>
</gene>
<feature type="domain" description="Band 7" evidence="5">
    <location>
        <begin position="30"/>
        <end position="207"/>
    </location>
</feature>
<dbReference type="AlphaFoldDB" id="A0AAX1TLL6"/>
<evidence type="ECO:0000259" key="5">
    <source>
        <dbReference type="Pfam" id="PF01145"/>
    </source>
</evidence>
<dbReference type="RefSeq" id="WP_005978650.1">
    <property type="nucleotide sequence ID" value="NZ_CABKNW010000004.1"/>
</dbReference>
<dbReference type="CDD" id="cd03399">
    <property type="entry name" value="SPFH_flotillin"/>
    <property type="match status" value="1"/>
</dbReference>
<evidence type="ECO:0000313" key="7">
    <source>
        <dbReference type="Proteomes" id="UP000249008"/>
    </source>
</evidence>
<keyword evidence="3 4" id="KW-0472">Membrane</keyword>
<dbReference type="Gene3D" id="3.30.479.30">
    <property type="entry name" value="Band 7 domain"/>
    <property type="match status" value="1"/>
</dbReference>
<evidence type="ECO:0000256" key="2">
    <source>
        <dbReference type="ARBA" id="ARBA00007161"/>
    </source>
</evidence>
<keyword evidence="4" id="KW-0812">Transmembrane</keyword>
<dbReference type="PANTHER" id="PTHR13806:SF46">
    <property type="entry name" value="FLOTILLIN-1-RELATED"/>
    <property type="match status" value="1"/>
</dbReference>
<protein>
    <submittedName>
        <fullName evidence="6">Inner membrane protein yqiK</fullName>
    </submittedName>
</protein>
<dbReference type="InterPro" id="IPR001107">
    <property type="entry name" value="Band_7"/>
</dbReference>
<comment type="subcellular location">
    <subcellularLocation>
        <location evidence="1">Membrane</location>
    </subcellularLocation>
</comment>
<dbReference type="Pfam" id="PF01145">
    <property type="entry name" value="Band_7"/>
    <property type="match status" value="1"/>
</dbReference>
<evidence type="ECO:0000256" key="4">
    <source>
        <dbReference type="SAM" id="Phobius"/>
    </source>
</evidence>
<dbReference type="PANTHER" id="PTHR13806">
    <property type="entry name" value="FLOTILLIN-RELATED"/>
    <property type="match status" value="1"/>
</dbReference>
<evidence type="ECO:0000256" key="1">
    <source>
        <dbReference type="ARBA" id="ARBA00004370"/>
    </source>
</evidence>
<comment type="similarity">
    <text evidence="2">Belongs to the band 7/mec-2 family. Flotillin subfamily.</text>
</comment>
<evidence type="ECO:0000256" key="3">
    <source>
        <dbReference type="ARBA" id="ARBA00023136"/>
    </source>
</evidence>
<dbReference type="GO" id="GO:0005886">
    <property type="term" value="C:plasma membrane"/>
    <property type="evidence" value="ECO:0007669"/>
    <property type="project" value="TreeGrafter"/>
</dbReference>
<dbReference type="InterPro" id="IPR036013">
    <property type="entry name" value="Band_7/SPFH_dom_sf"/>
</dbReference>
<dbReference type="GO" id="GO:0072659">
    <property type="term" value="P:protein localization to plasma membrane"/>
    <property type="evidence" value="ECO:0007669"/>
    <property type="project" value="TreeGrafter"/>
</dbReference>
<dbReference type="GeneID" id="78454644"/>
<keyword evidence="4" id="KW-1133">Transmembrane helix</keyword>
<name>A0AAX1TLL6_9FUSO</name>